<accession>A0A0U5GRN7</accession>
<feature type="compositionally biased region" description="Acidic residues" evidence="1">
    <location>
        <begin position="359"/>
        <end position="370"/>
    </location>
</feature>
<protein>
    <recommendedName>
        <fullName evidence="3">CWH43-like N-terminal domain-containing protein</fullName>
    </recommendedName>
</protein>
<reference evidence="5" key="1">
    <citation type="journal article" date="2016" name="Genome Announc.">
        <title>Draft genome sequences of fungus Aspergillus calidoustus.</title>
        <authorList>
            <person name="Horn F."/>
            <person name="Linde J."/>
            <person name="Mattern D.J."/>
            <person name="Walther G."/>
            <person name="Guthke R."/>
            <person name="Scherlach K."/>
            <person name="Martin K."/>
            <person name="Brakhage A.A."/>
            <person name="Petzke L."/>
            <person name="Valiante V."/>
        </authorList>
    </citation>
    <scope>NUCLEOTIDE SEQUENCE [LARGE SCALE GENOMIC DNA]</scope>
    <source>
        <strain evidence="5">SF006504</strain>
    </source>
</reference>
<feature type="transmembrane region" description="Helical" evidence="2">
    <location>
        <begin position="28"/>
        <end position="52"/>
    </location>
</feature>
<dbReference type="OrthoDB" id="10032492at2759"/>
<evidence type="ECO:0000259" key="3">
    <source>
        <dbReference type="Pfam" id="PF10277"/>
    </source>
</evidence>
<keyword evidence="2" id="KW-1133">Transmembrane helix</keyword>
<keyword evidence="2" id="KW-0472">Membrane</keyword>
<feature type="compositionally biased region" description="Acidic residues" evidence="1">
    <location>
        <begin position="135"/>
        <end position="144"/>
    </location>
</feature>
<feature type="region of interest" description="Disordered" evidence="1">
    <location>
        <begin position="119"/>
        <end position="144"/>
    </location>
</feature>
<feature type="transmembrane region" description="Helical" evidence="2">
    <location>
        <begin position="253"/>
        <end position="278"/>
    </location>
</feature>
<dbReference type="STRING" id="454130.A0A0U5GRN7"/>
<feature type="region of interest" description="Disordered" evidence="1">
    <location>
        <begin position="329"/>
        <end position="390"/>
    </location>
</feature>
<dbReference type="InterPro" id="IPR019402">
    <property type="entry name" value="CWH43_N"/>
</dbReference>
<organism evidence="4 5">
    <name type="scientific">Aspergillus calidoustus</name>
    <dbReference type="NCBI Taxonomy" id="454130"/>
    <lineage>
        <taxon>Eukaryota</taxon>
        <taxon>Fungi</taxon>
        <taxon>Dikarya</taxon>
        <taxon>Ascomycota</taxon>
        <taxon>Pezizomycotina</taxon>
        <taxon>Eurotiomycetes</taxon>
        <taxon>Eurotiomycetidae</taxon>
        <taxon>Eurotiales</taxon>
        <taxon>Aspergillaceae</taxon>
        <taxon>Aspergillus</taxon>
        <taxon>Aspergillus subgen. Nidulantes</taxon>
    </lineage>
</organism>
<evidence type="ECO:0000256" key="2">
    <source>
        <dbReference type="SAM" id="Phobius"/>
    </source>
</evidence>
<keyword evidence="5" id="KW-1185">Reference proteome</keyword>
<dbReference type="AlphaFoldDB" id="A0A0U5GRN7"/>
<dbReference type="OMA" id="FCGFFDR"/>
<dbReference type="Pfam" id="PF10277">
    <property type="entry name" value="Frag1"/>
    <property type="match status" value="1"/>
</dbReference>
<gene>
    <name evidence="4" type="ORF">ASPCAL08101</name>
</gene>
<feature type="transmembrane region" description="Helical" evidence="2">
    <location>
        <begin position="290"/>
        <end position="310"/>
    </location>
</feature>
<sequence>MLNLLLRCHDHIWAALHVTILNIPPNRLYLFPLLAGAVWFVTLTSLLLTWVVRGMKPYPGQSNPHIPFISDIASFELKPLFLVGASITAMGFFFTIASVHVMRYEPGFALIRVHKDTPNQHPHPQLHPNNPNSDPEIEDEETASEDEATLKSLKLISLFSIFFAGVASTALTLLAVMDTFRYTFAHHIFLRMCFAGLALQSAGTAIVYADEVLHVISYITHLGRWVHDSRSQDANTGNDYWGRSLRRSMRVRIFTTLSTTLILIQLFLGVGFLSLTIVDDENADLRAAGVLEWIIAFLGTVYLWLFCGFFDRTSFDGYAASILYQSTDGSTGVLTPESSERGSVESGVRNRSQGRSTEDRDEDGDGDADIDTERVPLLVGEQGHPERKYT</sequence>
<proteinExistence type="predicted"/>
<keyword evidence="2" id="KW-0812">Transmembrane</keyword>
<name>A0A0U5GRN7_ASPCI</name>
<evidence type="ECO:0000256" key="1">
    <source>
        <dbReference type="SAM" id="MobiDB-lite"/>
    </source>
</evidence>
<dbReference type="EMBL" id="CDMC01000006">
    <property type="protein sequence ID" value="CEN61447.1"/>
    <property type="molecule type" value="Genomic_DNA"/>
</dbReference>
<feature type="transmembrane region" description="Helical" evidence="2">
    <location>
        <begin position="80"/>
        <end position="102"/>
    </location>
</feature>
<feature type="transmembrane region" description="Helical" evidence="2">
    <location>
        <begin position="155"/>
        <end position="176"/>
    </location>
</feature>
<feature type="domain" description="CWH43-like N-terminal" evidence="3">
    <location>
        <begin position="28"/>
        <end position="307"/>
    </location>
</feature>
<evidence type="ECO:0000313" key="5">
    <source>
        <dbReference type="Proteomes" id="UP000054771"/>
    </source>
</evidence>
<dbReference type="Proteomes" id="UP000054771">
    <property type="component" value="Unassembled WGS sequence"/>
</dbReference>
<evidence type="ECO:0000313" key="4">
    <source>
        <dbReference type="EMBL" id="CEN61447.1"/>
    </source>
</evidence>
<feature type="compositionally biased region" description="Low complexity" evidence="1">
    <location>
        <begin position="119"/>
        <end position="132"/>
    </location>
</feature>
<feature type="transmembrane region" description="Helical" evidence="2">
    <location>
        <begin position="188"/>
        <end position="209"/>
    </location>
</feature>